<sequence>MGGSAFSASKYGGKLPTPRIPMHIYPRLLIQFQQTLSQFYKNVSSPLPAPEKTDYGDIDILVEEPLPQTPVSATELKHALNATEFIKASPTSNFAIWDDELKAYVQLDVHVCRRGGLEWECFHHAYGDLWNILGVMGKPFGVLVNNAGLHISAQGIKARNHKDGMIFLIARPRHAIEFFGCDWAKYEKGFKTVDELFSFCAESRLLYHLETNWKLIGRRDEGRLKEKRPLCRRWFTEYLPSYKPRNEMKPVITREELLEDALIKFDKRGAYKALIDKWGKEEFDKMWTRIAEALPVKGTELALVLRPLQTRLKKEDTALGVQAQNSGKKV</sequence>
<evidence type="ECO:0000313" key="1">
    <source>
        <dbReference type="EMBL" id="RPB17412.1"/>
    </source>
</evidence>
<dbReference type="AlphaFoldDB" id="A0A3N4L7E2"/>
<reference evidence="1 2" key="1">
    <citation type="journal article" date="2018" name="Nat. Ecol. Evol.">
        <title>Pezizomycetes genomes reveal the molecular basis of ectomycorrhizal truffle lifestyle.</title>
        <authorList>
            <person name="Murat C."/>
            <person name="Payen T."/>
            <person name="Noel B."/>
            <person name="Kuo A."/>
            <person name="Morin E."/>
            <person name="Chen J."/>
            <person name="Kohler A."/>
            <person name="Krizsan K."/>
            <person name="Balestrini R."/>
            <person name="Da Silva C."/>
            <person name="Montanini B."/>
            <person name="Hainaut M."/>
            <person name="Levati E."/>
            <person name="Barry K.W."/>
            <person name="Belfiori B."/>
            <person name="Cichocki N."/>
            <person name="Clum A."/>
            <person name="Dockter R.B."/>
            <person name="Fauchery L."/>
            <person name="Guy J."/>
            <person name="Iotti M."/>
            <person name="Le Tacon F."/>
            <person name="Lindquist E.A."/>
            <person name="Lipzen A."/>
            <person name="Malagnac F."/>
            <person name="Mello A."/>
            <person name="Molinier V."/>
            <person name="Miyauchi S."/>
            <person name="Poulain J."/>
            <person name="Riccioni C."/>
            <person name="Rubini A."/>
            <person name="Sitrit Y."/>
            <person name="Splivallo R."/>
            <person name="Traeger S."/>
            <person name="Wang M."/>
            <person name="Zifcakova L."/>
            <person name="Wipf D."/>
            <person name="Zambonelli A."/>
            <person name="Paolocci F."/>
            <person name="Nowrousian M."/>
            <person name="Ottonello S."/>
            <person name="Baldrian P."/>
            <person name="Spatafora J.W."/>
            <person name="Henrissat B."/>
            <person name="Nagy L.G."/>
            <person name="Aury J.M."/>
            <person name="Wincker P."/>
            <person name="Grigoriev I.V."/>
            <person name="Bonfante P."/>
            <person name="Martin F.M."/>
        </authorList>
    </citation>
    <scope>NUCLEOTIDE SEQUENCE [LARGE SCALE GENOMIC DNA]</scope>
    <source>
        <strain evidence="1 2">CCBAS932</strain>
    </source>
</reference>
<name>A0A3N4L7E2_9PEZI</name>
<gene>
    <name evidence="1" type="ORF">P167DRAFT_601883</name>
</gene>
<evidence type="ECO:0000313" key="2">
    <source>
        <dbReference type="Proteomes" id="UP000277580"/>
    </source>
</evidence>
<protein>
    <submittedName>
        <fullName evidence="1">Uncharacterized protein</fullName>
    </submittedName>
</protein>
<organism evidence="1 2">
    <name type="scientific">Morchella conica CCBAS932</name>
    <dbReference type="NCBI Taxonomy" id="1392247"/>
    <lineage>
        <taxon>Eukaryota</taxon>
        <taxon>Fungi</taxon>
        <taxon>Dikarya</taxon>
        <taxon>Ascomycota</taxon>
        <taxon>Pezizomycotina</taxon>
        <taxon>Pezizomycetes</taxon>
        <taxon>Pezizales</taxon>
        <taxon>Morchellaceae</taxon>
        <taxon>Morchella</taxon>
    </lineage>
</organism>
<proteinExistence type="predicted"/>
<accession>A0A3N4L7E2</accession>
<dbReference type="STRING" id="1392247.A0A3N4L7E2"/>
<keyword evidence="2" id="KW-1185">Reference proteome</keyword>
<dbReference type="InParanoid" id="A0A3N4L7E2"/>
<dbReference type="EMBL" id="ML119106">
    <property type="protein sequence ID" value="RPB17412.1"/>
    <property type="molecule type" value="Genomic_DNA"/>
</dbReference>
<dbReference type="OrthoDB" id="4708870at2759"/>
<dbReference type="Proteomes" id="UP000277580">
    <property type="component" value="Unassembled WGS sequence"/>
</dbReference>